<dbReference type="Gene3D" id="1.25.40.420">
    <property type="match status" value="1"/>
</dbReference>
<proteinExistence type="predicted"/>
<feature type="domain" description="BTB" evidence="1">
    <location>
        <begin position="30"/>
        <end position="97"/>
    </location>
</feature>
<dbReference type="PANTHER" id="PTHR46306">
    <property type="entry name" value="BTB/POZ DOMAIN-CONTAINING PROTEIN 9"/>
    <property type="match status" value="1"/>
</dbReference>
<reference evidence="2 3" key="1">
    <citation type="submission" date="2015-12" db="EMBL/GenBank/DDBJ databases">
        <title>The genome of Folsomia candida.</title>
        <authorList>
            <person name="Faddeeva A."/>
            <person name="Derks M.F."/>
            <person name="Anvar Y."/>
            <person name="Smit S."/>
            <person name="Van Straalen N."/>
            <person name="Roelofs D."/>
        </authorList>
    </citation>
    <scope>NUCLEOTIDE SEQUENCE [LARGE SCALE GENOMIC DNA]</scope>
    <source>
        <strain evidence="2 3">VU population</strain>
        <tissue evidence="2">Whole body</tissue>
    </source>
</reference>
<keyword evidence="3" id="KW-1185">Reference proteome</keyword>
<dbReference type="AlphaFoldDB" id="A0A226DFC4"/>
<evidence type="ECO:0000259" key="1">
    <source>
        <dbReference type="PROSITE" id="PS50097"/>
    </source>
</evidence>
<dbReference type="SMART" id="SM00875">
    <property type="entry name" value="BACK"/>
    <property type="match status" value="1"/>
</dbReference>
<dbReference type="Proteomes" id="UP000198287">
    <property type="component" value="Unassembled WGS sequence"/>
</dbReference>
<dbReference type="InterPro" id="IPR011333">
    <property type="entry name" value="SKP1/BTB/POZ_sf"/>
</dbReference>
<dbReference type="PROSITE" id="PS50097">
    <property type="entry name" value="BTB"/>
    <property type="match status" value="1"/>
</dbReference>
<sequence>MSDTSEKQNWEINHRIDLPDLQALHNPGSPEVTLLVNNVKFPAHKSILASRSSYFQALFFGGMKESCESQVVLKDVNHIAFDHLLKYIYTGKVDLRVSREETAFDLLGLCDQWGFQELGDGICDILAANLQLSNIFPILEKGINLALSRLISACGRFCDERPDEILEHPLFPQISREALTTLVSRSSFFTQEEKIYEGVTKWVAKNDDDSVLSCVRLSLLSPEYLNNVVKCSGFFPLKEISDAIEESKGVQAIRKWEYRGYLPTPSPNSIIPIDITGAKSDLYHFGSRDLTNIDLSDTAVVFITLPKPTMLNTIRFYYVGRDFHTYSYFIETCPNKNQPVWEPVVDYTKYHCQWWQLLHFTLRVVHQVKLVATRNVGTASRMIPALQVRLYNLDRSYNVDPGTGLIIPTENVARKDMCASVINDENGQGVVFPLQRGSTRPTDENICQGLAAHVINQHNPHASITIQLVQPYLVSSMRFLLWNGPPGSNERRYSYCVEVSADIKNWTMVSDKRGDWLASWQEVTFEAQPVVYIRIRGTRVNSGDRRFGITYFECPSTLQGN</sequence>
<dbReference type="Pfam" id="PF07707">
    <property type="entry name" value="BACK"/>
    <property type="match status" value="1"/>
</dbReference>
<dbReference type="InterPro" id="IPR008979">
    <property type="entry name" value="Galactose-bd-like_sf"/>
</dbReference>
<evidence type="ECO:0000313" key="2">
    <source>
        <dbReference type="EMBL" id="OXA43830.1"/>
    </source>
</evidence>
<dbReference type="SUPFAM" id="SSF54695">
    <property type="entry name" value="POZ domain"/>
    <property type="match status" value="1"/>
</dbReference>
<organism evidence="2 3">
    <name type="scientific">Folsomia candida</name>
    <name type="common">Springtail</name>
    <dbReference type="NCBI Taxonomy" id="158441"/>
    <lineage>
        <taxon>Eukaryota</taxon>
        <taxon>Metazoa</taxon>
        <taxon>Ecdysozoa</taxon>
        <taxon>Arthropoda</taxon>
        <taxon>Hexapoda</taxon>
        <taxon>Collembola</taxon>
        <taxon>Entomobryomorpha</taxon>
        <taxon>Isotomoidea</taxon>
        <taxon>Isotomidae</taxon>
        <taxon>Proisotominae</taxon>
        <taxon>Folsomia</taxon>
    </lineage>
</organism>
<dbReference type="EMBL" id="LNIX01000021">
    <property type="protein sequence ID" value="OXA43830.1"/>
    <property type="molecule type" value="Genomic_DNA"/>
</dbReference>
<dbReference type="Gene3D" id="2.60.120.260">
    <property type="entry name" value="Galactose-binding domain-like"/>
    <property type="match status" value="1"/>
</dbReference>
<dbReference type="InterPro" id="IPR011705">
    <property type="entry name" value="BACK"/>
</dbReference>
<accession>A0A226DFC4</accession>
<dbReference type="InterPro" id="IPR000210">
    <property type="entry name" value="BTB/POZ_dom"/>
</dbReference>
<dbReference type="OrthoDB" id="9997739at2759"/>
<dbReference type="STRING" id="158441.A0A226DFC4"/>
<evidence type="ECO:0000313" key="3">
    <source>
        <dbReference type="Proteomes" id="UP000198287"/>
    </source>
</evidence>
<name>A0A226DFC4_FOLCA</name>
<dbReference type="InterPro" id="IPR052407">
    <property type="entry name" value="BTB_POZ_domain_cont_9"/>
</dbReference>
<protein>
    <submittedName>
        <fullName evidence="2">BTB/POZ domain-containing protein 9</fullName>
    </submittedName>
</protein>
<dbReference type="OMA" id="HASITIQ"/>
<dbReference type="Pfam" id="PF00651">
    <property type="entry name" value="BTB"/>
    <property type="match status" value="1"/>
</dbReference>
<dbReference type="SUPFAM" id="SSF49785">
    <property type="entry name" value="Galactose-binding domain-like"/>
    <property type="match status" value="1"/>
</dbReference>
<dbReference type="SMART" id="SM00225">
    <property type="entry name" value="BTB"/>
    <property type="match status" value="1"/>
</dbReference>
<comment type="caution">
    <text evidence="2">The sequence shown here is derived from an EMBL/GenBank/DDBJ whole genome shotgun (WGS) entry which is preliminary data.</text>
</comment>
<dbReference type="GO" id="GO:0005737">
    <property type="term" value="C:cytoplasm"/>
    <property type="evidence" value="ECO:0007669"/>
    <property type="project" value="TreeGrafter"/>
</dbReference>
<dbReference type="Gene3D" id="3.30.710.10">
    <property type="entry name" value="Potassium Channel Kv1.1, Chain A"/>
    <property type="match status" value="1"/>
</dbReference>
<gene>
    <name evidence="2" type="ORF">Fcan01_21630</name>
</gene>
<dbReference type="PANTHER" id="PTHR46306:SF1">
    <property type="entry name" value="BTB_POZ DOMAIN-CONTAINING PROTEIN 9"/>
    <property type="match status" value="1"/>
</dbReference>